<dbReference type="SMART" id="SM00046">
    <property type="entry name" value="DAGKc"/>
    <property type="match status" value="1"/>
</dbReference>
<dbReference type="InterPro" id="IPR036938">
    <property type="entry name" value="PAP2/HPO_sf"/>
</dbReference>
<comment type="subcellular location">
    <subcellularLocation>
        <location evidence="1">Cell membrane</location>
        <topology evidence="1">Multi-pass membrane protein</topology>
    </subcellularLocation>
</comment>
<dbReference type="SUPFAM" id="SSF48317">
    <property type="entry name" value="Acid phosphatase/Vanadium-dependent haloperoxidase"/>
    <property type="match status" value="1"/>
</dbReference>
<dbReference type="InterPro" id="IPR016064">
    <property type="entry name" value="NAD/diacylglycerol_kinase_sf"/>
</dbReference>
<evidence type="ECO:0000256" key="5">
    <source>
        <dbReference type="ARBA" id="ARBA00022989"/>
    </source>
</evidence>
<dbReference type="GO" id="GO:0016301">
    <property type="term" value="F:kinase activity"/>
    <property type="evidence" value="ECO:0007669"/>
    <property type="project" value="UniProtKB-KW"/>
</dbReference>
<protein>
    <submittedName>
        <fullName evidence="8">Bifunctional phosphatase PAP2/diacylglycerol kinase family protein</fullName>
    </submittedName>
</protein>
<sequence length="496" mass="51953">MPRLGRVKHSASTLLDSLDRRLLARSAHIRPTGVDRSLLIASKLANHSVLWMGVAAGLAATGGTNRRAAVRGALAVAGASALANGVAKPVFPRRRPPPDSVPFVRGLVRRPESSSFPSGHAATAAAFATAVAIESPKAGLVVAPVAAAVAYSRVHIGVHWPSDVVVGAALGVGVALATRRWWAVRIEEPASIGGSVEVAALPQGRGLVVLLNAGAGSDDDSLTTELRERLPAATFVELDTERDIIEQIHAGIDSTDAEALGIVGGDGSVLAAAGIAIERGLPLAVFPGGTLNHFARDVGVTDVAATTEAAEALEAGSAVLIDIAEVHVDGHTAELFLNTSSLGGYPDSVRLREKWAPRFGKWPAAAVAMVRVLASAQPLYARIDGTEHAIWMLFVGNGRYSPVDKVPMSRPDLHKGALDVRYIRADTRLSRLRLVVDALAGTLGNSKVYVQQFVSKIDIEIDGAEVALATDGEVPRAGRTFRFASRPGALRVYRTP</sequence>
<evidence type="ECO:0000256" key="2">
    <source>
        <dbReference type="ARBA" id="ARBA00022475"/>
    </source>
</evidence>
<dbReference type="EMBL" id="JBIMSN010000016">
    <property type="protein sequence ID" value="MFH5227658.1"/>
    <property type="molecule type" value="Genomic_DNA"/>
</dbReference>
<evidence type="ECO:0000313" key="8">
    <source>
        <dbReference type="EMBL" id="MFH5227658.1"/>
    </source>
</evidence>
<dbReference type="CDD" id="cd01610">
    <property type="entry name" value="PAP2_like"/>
    <property type="match status" value="1"/>
</dbReference>
<reference evidence="10 11" key="1">
    <citation type="submission" date="2024-10" db="EMBL/GenBank/DDBJ databases">
        <authorList>
            <person name="Riesco R."/>
        </authorList>
    </citation>
    <scope>NUCLEOTIDE SEQUENCE [LARGE SCALE GENOMIC DNA]</scope>
    <source>
        <strain evidence="9 10">NCIMB 15448</strain>
        <strain evidence="8 11">NCIMB 15450</strain>
    </source>
</reference>
<dbReference type="Gene3D" id="3.40.50.10330">
    <property type="entry name" value="Probable inorganic polyphosphate/atp-NAD kinase, domain 1"/>
    <property type="match status" value="1"/>
</dbReference>
<dbReference type="EMBL" id="JBIMSP010000002">
    <property type="protein sequence ID" value="MFH5240757.1"/>
    <property type="molecule type" value="Genomic_DNA"/>
</dbReference>
<proteinExistence type="predicted"/>
<dbReference type="RefSeq" id="WP_395123396.1">
    <property type="nucleotide sequence ID" value="NZ_JBIMSN010000016.1"/>
</dbReference>
<evidence type="ECO:0000313" key="10">
    <source>
        <dbReference type="Proteomes" id="UP001609176"/>
    </source>
</evidence>
<dbReference type="InterPro" id="IPR001206">
    <property type="entry name" value="Diacylglycerol_kinase_cat_dom"/>
</dbReference>
<keyword evidence="8" id="KW-0808">Transferase</keyword>
<dbReference type="InterPro" id="IPR017438">
    <property type="entry name" value="ATP-NAD_kinase_N"/>
</dbReference>
<dbReference type="SUPFAM" id="SSF111331">
    <property type="entry name" value="NAD kinase/diacylglycerol kinase-like"/>
    <property type="match status" value="1"/>
</dbReference>
<keyword evidence="5" id="KW-1133">Transmembrane helix</keyword>
<keyword evidence="2" id="KW-1003">Cell membrane</keyword>
<keyword evidence="3" id="KW-0812">Transmembrane</keyword>
<dbReference type="Pfam" id="PF00781">
    <property type="entry name" value="DAGK_cat"/>
    <property type="match status" value="1"/>
</dbReference>
<dbReference type="PANTHER" id="PTHR14969">
    <property type="entry name" value="SPHINGOSINE-1-PHOSPHATE PHOSPHOHYDROLASE"/>
    <property type="match status" value="1"/>
</dbReference>
<dbReference type="Proteomes" id="UP001609219">
    <property type="component" value="Unassembled WGS sequence"/>
</dbReference>
<dbReference type="InterPro" id="IPR000326">
    <property type="entry name" value="PAP2/HPO"/>
</dbReference>
<keyword evidence="11" id="KW-1185">Reference proteome</keyword>
<evidence type="ECO:0000313" key="9">
    <source>
        <dbReference type="EMBL" id="MFH5240757.1"/>
    </source>
</evidence>
<dbReference type="Proteomes" id="UP001609176">
    <property type="component" value="Unassembled WGS sequence"/>
</dbReference>
<keyword evidence="8" id="KW-0418">Kinase</keyword>
<organism evidence="8 11">
    <name type="scientific">Antrihabitans spumae</name>
    <dbReference type="NCBI Taxonomy" id="3373370"/>
    <lineage>
        <taxon>Bacteria</taxon>
        <taxon>Bacillati</taxon>
        <taxon>Actinomycetota</taxon>
        <taxon>Actinomycetes</taxon>
        <taxon>Mycobacteriales</taxon>
        <taxon>Nocardiaceae</taxon>
        <taxon>Antrihabitans</taxon>
    </lineage>
</organism>
<name>A0ABW7JY53_9NOCA</name>
<dbReference type="Gene3D" id="2.60.200.40">
    <property type="match status" value="1"/>
</dbReference>
<evidence type="ECO:0000256" key="1">
    <source>
        <dbReference type="ARBA" id="ARBA00004651"/>
    </source>
</evidence>
<dbReference type="Pfam" id="PF01569">
    <property type="entry name" value="PAP2"/>
    <property type="match status" value="1"/>
</dbReference>
<comment type="caution">
    <text evidence="8">The sequence shown here is derived from an EMBL/GenBank/DDBJ whole genome shotgun (WGS) entry which is preliminary data.</text>
</comment>
<gene>
    <name evidence="9" type="ORF">ACHIPV_02530</name>
    <name evidence="8" type="ORF">ACHIRB_03515</name>
</gene>
<dbReference type="PANTHER" id="PTHR14969:SF62">
    <property type="entry name" value="DECAPRENYLPHOSPHORYL-5-PHOSPHORIBOSE PHOSPHATASE RV3807C-RELATED"/>
    <property type="match status" value="1"/>
</dbReference>
<feature type="domain" description="DAGKc" evidence="7">
    <location>
        <begin position="202"/>
        <end position="330"/>
    </location>
</feature>
<accession>A0ABW7JY53</accession>
<keyword evidence="4" id="KW-0378">Hydrolase</keyword>
<evidence type="ECO:0000256" key="3">
    <source>
        <dbReference type="ARBA" id="ARBA00022692"/>
    </source>
</evidence>
<evidence type="ECO:0000256" key="4">
    <source>
        <dbReference type="ARBA" id="ARBA00022801"/>
    </source>
</evidence>
<dbReference type="Gene3D" id="1.20.144.10">
    <property type="entry name" value="Phosphatidic acid phosphatase type 2/haloperoxidase"/>
    <property type="match status" value="1"/>
</dbReference>
<dbReference type="PROSITE" id="PS50146">
    <property type="entry name" value="DAGK"/>
    <property type="match status" value="1"/>
</dbReference>
<evidence type="ECO:0000259" key="7">
    <source>
        <dbReference type="PROSITE" id="PS50146"/>
    </source>
</evidence>
<evidence type="ECO:0000256" key="6">
    <source>
        <dbReference type="ARBA" id="ARBA00023136"/>
    </source>
</evidence>
<evidence type="ECO:0000313" key="11">
    <source>
        <dbReference type="Proteomes" id="UP001609219"/>
    </source>
</evidence>
<dbReference type="SMART" id="SM00014">
    <property type="entry name" value="acidPPc"/>
    <property type="match status" value="1"/>
</dbReference>
<keyword evidence="6" id="KW-0472">Membrane</keyword>